<dbReference type="EMBL" id="FUXI01000022">
    <property type="protein sequence ID" value="SJZ94350.1"/>
    <property type="molecule type" value="Genomic_DNA"/>
</dbReference>
<sequence length="406" mass="46310">MVTISKDNQLKNESGKASNELIGSMLTDLQNQFPNDILIQEKYAIGYPGQKEQFKMDYQISFPNLSYERWLIKSTNSIRERIYGVEFFAQNIRNIDKKASNIFVVVPNSISNGEKRNVTNYDSKTKANDYTSFLDGVIFVSTLREKILAHISKNTSQGIKSNILGKDAEVEIVKLLNNVNNRKLWNDYSNYQKTIKSSTFDIYKEILSTAGLTFGKHLISNVVATDSIPKLNIDGQKKGYPKTDVSFKVTSDKGESSHTISVKNTEAKMVTVHEGRVSDLITALQIKVDSELATALRQFEIGGSKKYLEDKYPELLSVMNNQLRKYNNTLTKFFFFGDNSPLVYDPIQIADMILYTKNFSIWTKQDYVEYYNNSYSNCGQFGTPFSWTYPSKKRGKKIQVKGFTNN</sequence>
<dbReference type="InterPro" id="IPR015291">
    <property type="entry name" value="Restrct_endonuc_II_MspI"/>
</dbReference>
<protein>
    <submittedName>
        <fullName evidence="2">Restriction endonuclease MspI</fullName>
    </submittedName>
</protein>
<proteinExistence type="predicted"/>
<gene>
    <name evidence="2" type="ORF">SAMN02745116_01912</name>
</gene>
<name>A0A1T4PRY9_9ENTE</name>
<dbReference type="Pfam" id="PF09208">
    <property type="entry name" value="Endonuc-MspI"/>
    <property type="match status" value="1"/>
</dbReference>
<organism evidence="2 3">
    <name type="scientific">Pilibacter termitis</name>
    <dbReference type="NCBI Taxonomy" id="263852"/>
    <lineage>
        <taxon>Bacteria</taxon>
        <taxon>Bacillati</taxon>
        <taxon>Bacillota</taxon>
        <taxon>Bacilli</taxon>
        <taxon>Lactobacillales</taxon>
        <taxon>Enterococcaceae</taxon>
        <taxon>Pilibacter</taxon>
    </lineage>
</organism>
<dbReference type="SUPFAM" id="SSF52980">
    <property type="entry name" value="Restriction endonuclease-like"/>
    <property type="match status" value="1"/>
</dbReference>
<reference evidence="2 3" key="1">
    <citation type="submission" date="2017-02" db="EMBL/GenBank/DDBJ databases">
        <authorList>
            <person name="Peterson S.W."/>
        </authorList>
    </citation>
    <scope>NUCLEOTIDE SEQUENCE [LARGE SCALE GENOMIC DNA]</scope>
    <source>
        <strain evidence="2 3">ATCC BAA-1030</strain>
    </source>
</reference>
<dbReference type="STRING" id="263852.SAMN02745116_01912"/>
<accession>A0A1T4PRY9</accession>
<dbReference type="InterPro" id="IPR011335">
    <property type="entry name" value="Restrct_endonuc-II-like"/>
</dbReference>
<dbReference type="GO" id="GO:0009307">
    <property type="term" value="P:DNA restriction-modification system"/>
    <property type="evidence" value="ECO:0007669"/>
    <property type="project" value="InterPro"/>
</dbReference>
<dbReference type="AlphaFoldDB" id="A0A1T4PRY9"/>
<keyword evidence="1" id="KW-0378">Hydrolase</keyword>
<evidence type="ECO:0000313" key="2">
    <source>
        <dbReference type="EMBL" id="SJZ94350.1"/>
    </source>
</evidence>
<evidence type="ECO:0000313" key="3">
    <source>
        <dbReference type="Proteomes" id="UP000190328"/>
    </source>
</evidence>
<keyword evidence="2" id="KW-0255">Endonuclease</keyword>
<dbReference type="GO" id="GO:0003677">
    <property type="term" value="F:DNA binding"/>
    <property type="evidence" value="ECO:0007669"/>
    <property type="project" value="InterPro"/>
</dbReference>
<keyword evidence="2" id="KW-0540">Nuclease</keyword>
<keyword evidence="3" id="KW-1185">Reference proteome</keyword>
<dbReference type="RefSeq" id="WP_234984651.1">
    <property type="nucleotide sequence ID" value="NZ_FUXI01000022.1"/>
</dbReference>
<evidence type="ECO:0000256" key="1">
    <source>
        <dbReference type="ARBA" id="ARBA00022801"/>
    </source>
</evidence>
<dbReference type="GO" id="GO:0009036">
    <property type="term" value="F:type II site-specific deoxyribonuclease activity"/>
    <property type="evidence" value="ECO:0007669"/>
    <property type="project" value="InterPro"/>
</dbReference>
<dbReference type="Proteomes" id="UP000190328">
    <property type="component" value="Unassembled WGS sequence"/>
</dbReference>